<dbReference type="InterPro" id="IPR029526">
    <property type="entry name" value="PGBD"/>
</dbReference>
<sequence>MNEEEIGVLLANWDVSEDELENSDDENLIEDENLVDDNENYLDIENLPVEFVTDEGNQYIIIPETAQTPPVRQIRPRVNETRPQVSQSRIPVRQTPRPVDIKNMKWKKGSLIFGENTRPHTNVPLPDNISQLSTPLQFFSLIFTDELYTNIQKQTELFSVQKNPNKPIHVTIPELKRFMGICVYSSVIQVPKVRDYWSTHLGFAPIYNALSQKRFEAIRAVLHFNNNEDMLPRADPNYDRLFKLRPLVSCLNKQFGKIPYSRDLSLDEQMCSTKARNILKQNMPNKPHKWGYKLFVLCDYKGYSYTLEVYTGQENYPKFNDIDIGASGNVVIRLTKDVPSNKNHRLYFDNYYTSVPLIEHLYDRGILGLGTVRRNRVPNNQLPDEKQMKNEKRGFIAERISSYKSTPLSITTWKDNKIVTLLSTYAGAEPKSMLKRFDRRIKTRVDVDCPFVVKEYNRFMGGVDLLDGLIGRYKIKLRSRKWYNRLWYHFIDVSIVNSWLLYKRCQHENNELVNYTLANWRAEIGSTLTSTGVCTPTRGRRSNSLETLMKRVNRTRPTHIPTKDSRTDNTGHIPRREDKRGRCKFPQCKGFTYIKCTKCNCYLCITKNKDCFGKFHTQ</sequence>
<feature type="region of interest" description="Disordered" evidence="1">
    <location>
        <begin position="557"/>
        <end position="576"/>
    </location>
</feature>
<organism evidence="3 4">
    <name type="scientific">Aphis craccivora</name>
    <name type="common">Cowpea aphid</name>
    <dbReference type="NCBI Taxonomy" id="307492"/>
    <lineage>
        <taxon>Eukaryota</taxon>
        <taxon>Metazoa</taxon>
        <taxon>Ecdysozoa</taxon>
        <taxon>Arthropoda</taxon>
        <taxon>Hexapoda</taxon>
        <taxon>Insecta</taxon>
        <taxon>Pterygota</taxon>
        <taxon>Neoptera</taxon>
        <taxon>Paraneoptera</taxon>
        <taxon>Hemiptera</taxon>
        <taxon>Sternorrhyncha</taxon>
        <taxon>Aphidomorpha</taxon>
        <taxon>Aphidoidea</taxon>
        <taxon>Aphididae</taxon>
        <taxon>Aphidini</taxon>
        <taxon>Aphis</taxon>
        <taxon>Aphis</taxon>
    </lineage>
</organism>
<dbReference type="Pfam" id="PF13843">
    <property type="entry name" value="DDE_Tnp_1_7"/>
    <property type="match status" value="1"/>
</dbReference>
<dbReference type="OrthoDB" id="6599603at2759"/>
<proteinExistence type="predicted"/>
<accession>A0A6G0YB79</accession>
<evidence type="ECO:0000259" key="2">
    <source>
        <dbReference type="Pfam" id="PF13843"/>
    </source>
</evidence>
<dbReference type="EMBL" id="VUJU01004977">
    <property type="protein sequence ID" value="KAF0752667.1"/>
    <property type="molecule type" value="Genomic_DNA"/>
</dbReference>
<gene>
    <name evidence="3" type="ORF">FWK35_00017982</name>
</gene>
<name>A0A6G0YB79_APHCR</name>
<dbReference type="AlphaFoldDB" id="A0A6G0YB79"/>
<evidence type="ECO:0000313" key="4">
    <source>
        <dbReference type="Proteomes" id="UP000478052"/>
    </source>
</evidence>
<reference evidence="3 4" key="1">
    <citation type="submission" date="2019-08" db="EMBL/GenBank/DDBJ databases">
        <title>Whole genome of Aphis craccivora.</title>
        <authorList>
            <person name="Voronova N.V."/>
            <person name="Shulinski R.S."/>
            <person name="Bandarenka Y.V."/>
            <person name="Zhorov D.G."/>
            <person name="Warner D."/>
        </authorList>
    </citation>
    <scope>NUCLEOTIDE SEQUENCE [LARGE SCALE GENOMIC DNA]</scope>
    <source>
        <strain evidence="3">180601</strain>
        <tissue evidence="3">Whole Body</tissue>
    </source>
</reference>
<feature type="domain" description="PiggyBac transposable element-derived protein" evidence="2">
    <location>
        <begin position="134"/>
        <end position="499"/>
    </location>
</feature>
<dbReference type="PANTHER" id="PTHR47272">
    <property type="entry name" value="DDE_TNP_1_7 DOMAIN-CONTAINING PROTEIN"/>
    <property type="match status" value="1"/>
</dbReference>
<feature type="compositionally biased region" description="Basic and acidic residues" evidence="1">
    <location>
        <begin position="561"/>
        <end position="576"/>
    </location>
</feature>
<dbReference type="PANTHER" id="PTHR47272:SF1">
    <property type="entry name" value="PIGGYBAC TRANSPOSABLE ELEMENT-DERIVED PROTEIN 3-LIKE"/>
    <property type="match status" value="1"/>
</dbReference>
<keyword evidence="4" id="KW-1185">Reference proteome</keyword>
<comment type="caution">
    <text evidence="3">The sequence shown here is derived from an EMBL/GenBank/DDBJ whole genome shotgun (WGS) entry which is preliminary data.</text>
</comment>
<evidence type="ECO:0000256" key="1">
    <source>
        <dbReference type="SAM" id="MobiDB-lite"/>
    </source>
</evidence>
<evidence type="ECO:0000313" key="3">
    <source>
        <dbReference type="EMBL" id="KAF0752667.1"/>
    </source>
</evidence>
<dbReference type="Proteomes" id="UP000478052">
    <property type="component" value="Unassembled WGS sequence"/>
</dbReference>
<protein>
    <submittedName>
        <fullName evidence="3">PiggyBac transposable element-derived protein 2-like</fullName>
    </submittedName>
</protein>